<dbReference type="InterPro" id="IPR041371">
    <property type="entry name" value="GH92_N"/>
</dbReference>
<dbReference type="InterPro" id="IPR008928">
    <property type="entry name" value="6-hairpin_glycosidase_sf"/>
</dbReference>
<feature type="domain" description="Glycosyl hydrolase family 92 N-terminal" evidence="7">
    <location>
        <begin position="29"/>
        <end position="275"/>
    </location>
</feature>
<dbReference type="InterPro" id="IPR050883">
    <property type="entry name" value="PNGase"/>
</dbReference>
<name>A0A5B8W614_9SPHI</name>
<protein>
    <submittedName>
        <fullName evidence="8">Glycoside hydrolase family 92 protein</fullName>
    </submittedName>
</protein>
<evidence type="ECO:0000256" key="4">
    <source>
        <dbReference type="SAM" id="MobiDB-lite"/>
    </source>
</evidence>
<dbReference type="GO" id="GO:0000224">
    <property type="term" value="F:peptide-N4-(N-acetyl-beta-glucosaminyl)asparagine amidase activity"/>
    <property type="evidence" value="ECO:0007669"/>
    <property type="project" value="TreeGrafter"/>
</dbReference>
<dbReference type="Gene3D" id="2.70.98.10">
    <property type="match status" value="1"/>
</dbReference>
<dbReference type="GO" id="GO:0005975">
    <property type="term" value="P:carbohydrate metabolic process"/>
    <property type="evidence" value="ECO:0007669"/>
    <property type="project" value="InterPro"/>
</dbReference>
<dbReference type="Pfam" id="PF17678">
    <property type="entry name" value="Glyco_hydro_92N"/>
    <property type="match status" value="1"/>
</dbReference>
<dbReference type="Gene3D" id="1.20.1610.10">
    <property type="entry name" value="alpha-1,2-mannosidases domains"/>
    <property type="match status" value="1"/>
</dbReference>
<keyword evidence="8" id="KW-0378">Hydrolase</keyword>
<dbReference type="OrthoDB" id="9758101at2"/>
<dbReference type="InterPro" id="IPR005887">
    <property type="entry name" value="GH92_a_mannosidase_put"/>
</dbReference>
<evidence type="ECO:0000259" key="7">
    <source>
        <dbReference type="Pfam" id="PF17678"/>
    </source>
</evidence>
<dbReference type="Pfam" id="PF07971">
    <property type="entry name" value="Glyco_hydro_92"/>
    <property type="match status" value="1"/>
</dbReference>
<feature type="region of interest" description="Disordered" evidence="4">
    <location>
        <begin position="110"/>
        <end position="130"/>
    </location>
</feature>
<evidence type="ECO:0000259" key="6">
    <source>
        <dbReference type="Pfam" id="PF07971"/>
    </source>
</evidence>
<dbReference type="EMBL" id="CP042437">
    <property type="protein sequence ID" value="QEC78887.1"/>
    <property type="molecule type" value="Genomic_DNA"/>
</dbReference>
<dbReference type="Gene3D" id="1.20.1050.60">
    <property type="entry name" value="alpha-1,2-mannosidase"/>
    <property type="match status" value="1"/>
</dbReference>
<feature type="signal peptide" evidence="5">
    <location>
        <begin position="1"/>
        <end position="20"/>
    </location>
</feature>
<evidence type="ECO:0000256" key="2">
    <source>
        <dbReference type="ARBA" id="ARBA00011245"/>
    </source>
</evidence>
<proteinExistence type="predicted"/>
<evidence type="ECO:0000313" key="9">
    <source>
        <dbReference type="Proteomes" id="UP000321362"/>
    </source>
</evidence>
<dbReference type="PANTHER" id="PTHR12143">
    <property type="entry name" value="PEPTIDE N-GLYCANASE PNGASE -RELATED"/>
    <property type="match status" value="1"/>
</dbReference>
<comment type="subunit">
    <text evidence="2">Monomer.</text>
</comment>
<dbReference type="InterPro" id="IPR014718">
    <property type="entry name" value="GH-type_carb-bd"/>
</dbReference>
<organism evidence="8 9">
    <name type="scientific">Mucilaginibacter ginsenosidivorax</name>
    <dbReference type="NCBI Taxonomy" id="862126"/>
    <lineage>
        <taxon>Bacteria</taxon>
        <taxon>Pseudomonadati</taxon>
        <taxon>Bacteroidota</taxon>
        <taxon>Sphingobacteriia</taxon>
        <taxon>Sphingobacteriales</taxon>
        <taxon>Sphingobacteriaceae</taxon>
        <taxon>Mucilaginibacter</taxon>
    </lineage>
</organism>
<dbReference type="Gene3D" id="3.30.2080.10">
    <property type="entry name" value="GH92 mannosidase domain"/>
    <property type="match status" value="1"/>
</dbReference>
<gene>
    <name evidence="8" type="ORF">FSB76_24135</name>
</gene>
<comment type="cofactor">
    <cofactor evidence="1">
        <name>Ca(2+)</name>
        <dbReference type="ChEBI" id="CHEBI:29108"/>
    </cofactor>
</comment>
<dbReference type="AlphaFoldDB" id="A0A5B8W614"/>
<dbReference type="FunFam" id="1.20.1050.60:FF:000001">
    <property type="entry name" value="Putative alpha-1,2-mannosidase"/>
    <property type="match status" value="1"/>
</dbReference>
<keyword evidence="3" id="KW-0106">Calcium</keyword>
<evidence type="ECO:0000256" key="3">
    <source>
        <dbReference type="ARBA" id="ARBA00022837"/>
    </source>
</evidence>
<reference evidence="8 9" key="1">
    <citation type="journal article" date="2013" name="J. Microbiol.">
        <title>Mucilaginibacter ginsenosidivorax sp. nov., with ginsenoside converting activity isolated from sediment.</title>
        <authorList>
            <person name="Kim J.K."/>
            <person name="Choi T.E."/>
            <person name="Liu Q.M."/>
            <person name="Park H.Y."/>
            <person name="Yi T.H."/>
            <person name="Yoon M.H."/>
            <person name="Kim S.C."/>
            <person name="Im W.T."/>
        </authorList>
    </citation>
    <scope>NUCLEOTIDE SEQUENCE [LARGE SCALE GENOMIC DNA]</scope>
    <source>
        <strain evidence="8 9">KHI28</strain>
    </source>
</reference>
<dbReference type="InterPro" id="IPR012939">
    <property type="entry name" value="Glyco_hydro_92"/>
</dbReference>
<sequence>MRILFTTVCVYCLSMLSCLAQVQEKLTRYVNPFIGTGAVSGSLSGNTYPGATVPFGMVQLSPDTRAEPDWEIGSGYNYNDGFIAGFSHTHLSGTGAPDLYDVLIMPSTGAEKTRTGEPNQPLSGYGSRFSHSDETAKPGFYQVRLKDRDINVELTATAHAGFHKYTFPLGTRDPKVVIDLDHSMKKGVFNCRVIAAQLHIVNDHAIEGFRVISGWAKLRKVYFYAEFNRKIRRSDLFDGGDEYFDQTLLNGTDLRAVLNFDIPNNSPLLTKVGLSTVSIRNAKQNLSLEIPDWNFYGIAAKADAAWERELGKLKIDGEKQKKQIFYTALYHTFIQPNNYADVNGDYTGIDFTVHKASHGFYSTFSLWDTFRAAHPLYTLLQPERTTAFINNMITQYNDYGYLPIWQLWGQENYCMIGNHAIPVLVDAALKGLQGIDLKRVYQAVKGSATTDHRGSPFGLLNKIGYIPENRQSQSVSLTLEMAFDDWCVAQLAKKLNQKDDYLFFMKRSKSYRNLYDSESGFFRAKTDEGVWQKPFDPLKYGGNGDSPYTEGNAWQYFWYVPQDINDLINLTGGEKKFLAKLDTFFTYNQRGETNNNASGFIGQYAHGNEPSHHISYLYNYTSQPWKTQYYVAKICRELYNTSSSGYAGNEDCGQMSAWYVFSSLGFYPVNPASGVYLIGSPGIKKATIRLPLGRRFEIMTNWAEDKIYVQSVKLNNKPYTQSYITDKMIRSGGKLEFVMGSKPNLNWGIEPENKPTN</sequence>
<evidence type="ECO:0000256" key="5">
    <source>
        <dbReference type="SAM" id="SignalP"/>
    </source>
</evidence>
<feature type="chain" id="PRO_5023036696" evidence="5">
    <location>
        <begin position="21"/>
        <end position="757"/>
    </location>
</feature>
<dbReference type="PANTHER" id="PTHR12143:SF39">
    <property type="entry name" value="SECRETED PROTEIN"/>
    <property type="match status" value="1"/>
</dbReference>
<feature type="domain" description="Glycosyl hydrolase family 92" evidence="6">
    <location>
        <begin position="281"/>
        <end position="741"/>
    </location>
</feature>
<dbReference type="GO" id="GO:0006516">
    <property type="term" value="P:glycoprotein catabolic process"/>
    <property type="evidence" value="ECO:0007669"/>
    <property type="project" value="TreeGrafter"/>
</dbReference>
<dbReference type="SUPFAM" id="SSF48208">
    <property type="entry name" value="Six-hairpin glycosidases"/>
    <property type="match status" value="1"/>
</dbReference>
<dbReference type="NCBIfam" id="TIGR01180">
    <property type="entry name" value="aman2_put"/>
    <property type="match status" value="1"/>
</dbReference>
<evidence type="ECO:0000256" key="1">
    <source>
        <dbReference type="ARBA" id="ARBA00001913"/>
    </source>
</evidence>
<dbReference type="GO" id="GO:0005829">
    <property type="term" value="C:cytosol"/>
    <property type="evidence" value="ECO:0007669"/>
    <property type="project" value="TreeGrafter"/>
</dbReference>
<accession>A0A5B8W614</accession>
<evidence type="ECO:0000313" key="8">
    <source>
        <dbReference type="EMBL" id="QEC78887.1"/>
    </source>
</evidence>
<dbReference type="Proteomes" id="UP000321362">
    <property type="component" value="Chromosome"/>
</dbReference>
<dbReference type="RefSeq" id="WP_147057960.1">
    <property type="nucleotide sequence ID" value="NZ_CP042437.1"/>
</dbReference>
<dbReference type="KEGG" id="mgk:FSB76_24135"/>
<dbReference type="FunFam" id="3.30.2080.10:FF:000001">
    <property type="entry name" value="Alpha-1,2-mannosidase subfamily"/>
    <property type="match status" value="1"/>
</dbReference>
<dbReference type="PROSITE" id="PS51257">
    <property type="entry name" value="PROKAR_LIPOPROTEIN"/>
    <property type="match status" value="1"/>
</dbReference>
<dbReference type="GO" id="GO:0030246">
    <property type="term" value="F:carbohydrate binding"/>
    <property type="evidence" value="ECO:0007669"/>
    <property type="project" value="InterPro"/>
</dbReference>
<keyword evidence="9" id="KW-1185">Reference proteome</keyword>
<keyword evidence="5" id="KW-0732">Signal</keyword>